<dbReference type="InterPro" id="IPR037055">
    <property type="entry name" value="MHC_I-like_Ag-recog_sf"/>
</dbReference>
<dbReference type="SUPFAM" id="SSF54452">
    <property type="entry name" value="MHC antigen-recognition domain"/>
    <property type="match status" value="1"/>
</dbReference>
<accession>A0A7J5ZC39</accession>
<keyword evidence="1" id="KW-0325">Glycoprotein</keyword>
<dbReference type="PANTHER" id="PTHR16675">
    <property type="entry name" value="MHC CLASS I-RELATED"/>
    <property type="match status" value="1"/>
</dbReference>
<sequence>MSLPNSLTRMRLEPSSSMSRPVRWSRLIGVHVAIDTLPLGLIITRLFRLTLSVHCDREAMFPVNTPDNRSTNQEKAHSATRHQGALLPHTEIITPSSCRSSSGEWWGLSRSQSKSFSMESLKDKSQEVDSIIQTMSVDALLPTLINVNQTSILSNHTVLRSRECILEGSQLLWADRVFYDGKVYLTLDHTDTWTAHVPEALAFKVLWEKEEQRTKIESTRLQEECVKLMKELMLSQEQSGIPLPQVLVPILAVLVFTGLIMITILLSKKQGLRHPGGVVGSIIHYPKDIGETAPEIKGNGYRTL</sequence>
<dbReference type="EMBL" id="JAAKFY010000004">
    <property type="protein sequence ID" value="KAF3858247.1"/>
    <property type="molecule type" value="Genomic_DNA"/>
</dbReference>
<dbReference type="Gene3D" id="3.30.500.10">
    <property type="entry name" value="MHC class I-like antigen recognition-like"/>
    <property type="match status" value="1"/>
</dbReference>
<proteinExistence type="predicted"/>
<evidence type="ECO:0000259" key="3">
    <source>
        <dbReference type="Pfam" id="PF00129"/>
    </source>
</evidence>
<dbReference type="AlphaFoldDB" id="A0A7J5ZC39"/>
<gene>
    <name evidence="4" type="ORF">F7725_011448</name>
</gene>
<dbReference type="Proteomes" id="UP000518266">
    <property type="component" value="Unassembled WGS sequence"/>
</dbReference>
<name>A0A7J5ZC39_DISMA</name>
<keyword evidence="5" id="KW-1185">Reference proteome</keyword>
<dbReference type="InterPro" id="IPR050208">
    <property type="entry name" value="MHC_class-I_related"/>
</dbReference>
<dbReference type="PANTHER" id="PTHR16675:SF235">
    <property type="entry name" value="SHKT DOMAIN-CONTAINING PROTEIN"/>
    <property type="match status" value="1"/>
</dbReference>
<keyword evidence="2" id="KW-0812">Transmembrane</keyword>
<evidence type="ECO:0000313" key="4">
    <source>
        <dbReference type="EMBL" id="KAF3858247.1"/>
    </source>
</evidence>
<feature type="transmembrane region" description="Helical" evidence="2">
    <location>
        <begin position="246"/>
        <end position="266"/>
    </location>
</feature>
<dbReference type="InterPro" id="IPR011162">
    <property type="entry name" value="MHC_I/II-like_Ag-recog"/>
</dbReference>
<dbReference type="InterPro" id="IPR011161">
    <property type="entry name" value="MHC_I-like_Ag-recog"/>
</dbReference>
<evidence type="ECO:0000313" key="5">
    <source>
        <dbReference type="Proteomes" id="UP000518266"/>
    </source>
</evidence>
<dbReference type="GO" id="GO:0005615">
    <property type="term" value="C:extracellular space"/>
    <property type="evidence" value="ECO:0007669"/>
    <property type="project" value="TreeGrafter"/>
</dbReference>
<evidence type="ECO:0000256" key="2">
    <source>
        <dbReference type="SAM" id="Phobius"/>
    </source>
</evidence>
<dbReference type="GO" id="GO:0009897">
    <property type="term" value="C:external side of plasma membrane"/>
    <property type="evidence" value="ECO:0007669"/>
    <property type="project" value="TreeGrafter"/>
</dbReference>
<evidence type="ECO:0000256" key="1">
    <source>
        <dbReference type="ARBA" id="ARBA00023180"/>
    </source>
</evidence>
<dbReference type="GO" id="GO:0006955">
    <property type="term" value="P:immune response"/>
    <property type="evidence" value="ECO:0007669"/>
    <property type="project" value="TreeGrafter"/>
</dbReference>
<keyword evidence="2" id="KW-0472">Membrane</keyword>
<dbReference type="OrthoDB" id="8936769at2759"/>
<comment type="caution">
    <text evidence="4">The sequence shown here is derived from an EMBL/GenBank/DDBJ whole genome shotgun (WGS) entry which is preliminary data.</text>
</comment>
<feature type="domain" description="MHC class I-like antigen recognition-like" evidence="3">
    <location>
        <begin position="144"/>
        <end position="231"/>
    </location>
</feature>
<dbReference type="Pfam" id="PF00129">
    <property type="entry name" value="MHC_I"/>
    <property type="match status" value="1"/>
</dbReference>
<protein>
    <recommendedName>
        <fullName evidence="3">MHC class I-like antigen recognition-like domain-containing protein</fullName>
    </recommendedName>
</protein>
<organism evidence="4 5">
    <name type="scientific">Dissostichus mawsoni</name>
    <name type="common">Antarctic cod</name>
    <dbReference type="NCBI Taxonomy" id="36200"/>
    <lineage>
        <taxon>Eukaryota</taxon>
        <taxon>Metazoa</taxon>
        <taxon>Chordata</taxon>
        <taxon>Craniata</taxon>
        <taxon>Vertebrata</taxon>
        <taxon>Euteleostomi</taxon>
        <taxon>Actinopterygii</taxon>
        <taxon>Neopterygii</taxon>
        <taxon>Teleostei</taxon>
        <taxon>Neoteleostei</taxon>
        <taxon>Acanthomorphata</taxon>
        <taxon>Eupercaria</taxon>
        <taxon>Perciformes</taxon>
        <taxon>Notothenioidei</taxon>
        <taxon>Nototheniidae</taxon>
        <taxon>Dissostichus</taxon>
    </lineage>
</organism>
<keyword evidence="2" id="KW-1133">Transmembrane helix</keyword>
<reference evidence="4 5" key="1">
    <citation type="submission" date="2020-03" db="EMBL/GenBank/DDBJ databases">
        <title>Dissostichus mawsoni Genome sequencing and assembly.</title>
        <authorList>
            <person name="Park H."/>
        </authorList>
    </citation>
    <scope>NUCLEOTIDE SEQUENCE [LARGE SCALE GENOMIC DNA]</scope>
    <source>
        <strain evidence="4">DM0001</strain>
        <tissue evidence="4">Muscle</tissue>
    </source>
</reference>